<name>A0A835TU33_9PASS</name>
<dbReference type="AlphaFoldDB" id="A0A835TU33"/>
<feature type="compositionally biased region" description="Basic residues" evidence="4">
    <location>
        <begin position="22"/>
        <end position="32"/>
    </location>
</feature>
<dbReference type="PANTHER" id="PTHR28491:SF1">
    <property type="entry name" value="UPF0688 PROTEIN C1ORF174"/>
    <property type="match status" value="1"/>
</dbReference>
<accession>A0A835TU33</accession>
<reference evidence="6 7" key="2">
    <citation type="journal article" date="2021" name="J. Hered.">
        <title>Feather Gene Expression Elucidates the Developmental Basis of Plumage Iridescence in African Starlings.</title>
        <authorList>
            <person name="Rubenstein D.R."/>
            <person name="Corvelo A."/>
            <person name="MacManes M.D."/>
            <person name="Maia R."/>
            <person name="Narzisi G."/>
            <person name="Rousaki A."/>
            <person name="Vandenabeele P."/>
            <person name="Shawkey M.D."/>
            <person name="Solomon J."/>
        </authorList>
    </citation>
    <scope>NUCLEOTIDE SEQUENCE [LARGE SCALE GENOMIC DNA]</scope>
    <source>
        <strain evidence="6">SS15</strain>
    </source>
</reference>
<feature type="compositionally biased region" description="Basic and acidic residues" evidence="4">
    <location>
        <begin position="70"/>
        <end position="81"/>
    </location>
</feature>
<protein>
    <recommendedName>
        <fullName evidence="8">CA174 protein</fullName>
    </recommendedName>
</protein>
<sequence>MAAGGAVRGRRRSDTRGPARPARPRHRQRARLFAKAVPAADPAQPAGEAAGTASPCSSHEGAEGQPAKRMKCEESSVKSELEGLTCKSRNLAALGETPKTSDRDGGLEDPGDSSIIQKDESIPETDEGKQEKECGVSLEPHAVKSSGTPLKMGGYLHHYHVFSEEESSCGSFDEATSEDMDHPRRPMLLEHSSCLSDEDSNQPMPVHRFFGDVELHLPAVVLPSVTRSRREARKLHFIAKEDDDEEEEEEEEEDNRARPGSPTAASYGNKHTFKPFLVVFLVLGQDVFAQVVDEIRQQLLPVGSPLVRQQPPRSLHHSALLATERGQEPLDVAGTWGR</sequence>
<comment type="caution">
    <text evidence="5">The sequence shown here is derived from an EMBL/GenBank/DDBJ whole genome shotgun (WGS) entry which is preliminary data.</text>
</comment>
<evidence type="ECO:0000256" key="3">
    <source>
        <dbReference type="ARBA" id="ARBA00023242"/>
    </source>
</evidence>
<dbReference type="EMBL" id="JADDUC010000093">
    <property type="protein sequence ID" value="KAG0119147.1"/>
    <property type="molecule type" value="Genomic_DNA"/>
</dbReference>
<dbReference type="Pfam" id="PF15772">
    <property type="entry name" value="UPF0688"/>
    <property type="match status" value="1"/>
</dbReference>
<dbReference type="EMBL" id="JADDUC020000026">
    <property type="protein sequence ID" value="KAI1231479.1"/>
    <property type="molecule type" value="Genomic_DNA"/>
</dbReference>
<evidence type="ECO:0000256" key="1">
    <source>
        <dbReference type="ARBA" id="ARBA00004123"/>
    </source>
</evidence>
<dbReference type="OrthoDB" id="8730115at2759"/>
<feature type="compositionally biased region" description="Acidic residues" evidence="4">
    <location>
        <begin position="241"/>
        <end position="254"/>
    </location>
</feature>
<evidence type="ECO:0000313" key="5">
    <source>
        <dbReference type="EMBL" id="KAG0119147.1"/>
    </source>
</evidence>
<keyword evidence="3" id="KW-0539">Nucleus</keyword>
<evidence type="ECO:0000313" key="7">
    <source>
        <dbReference type="Proteomes" id="UP000618051"/>
    </source>
</evidence>
<evidence type="ECO:0000256" key="4">
    <source>
        <dbReference type="SAM" id="MobiDB-lite"/>
    </source>
</evidence>
<evidence type="ECO:0000313" key="6">
    <source>
        <dbReference type="EMBL" id="KAI1231479.1"/>
    </source>
</evidence>
<organism evidence="5">
    <name type="scientific">Lamprotornis superbus</name>
    <dbReference type="NCBI Taxonomy" id="245042"/>
    <lineage>
        <taxon>Eukaryota</taxon>
        <taxon>Metazoa</taxon>
        <taxon>Chordata</taxon>
        <taxon>Craniata</taxon>
        <taxon>Vertebrata</taxon>
        <taxon>Euteleostomi</taxon>
        <taxon>Archelosauria</taxon>
        <taxon>Archosauria</taxon>
        <taxon>Dinosauria</taxon>
        <taxon>Saurischia</taxon>
        <taxon>Theropoda</taxon>
        <taxon>Coelurosauria</taxon>
        <taxon>Aves</taxon>
        <taxon>Neognathae</taxon>
        <taxon>Neoaves</taxon>
        <taxon>Telluraves</taxon>
        <taxon>Australaves</taxon>
        <taxon>Passeriformes</taxon>
        <taxon>Sturnidae</taxon>
        <taxon>Lamprotornis</taxon>
    </lineage>
</organism>
<keyword evidence="7" id="KW-1185">Reference proteome</keyword>
<feature type="compositionally biased region" description="Low complexity" evidence="4">
    <location>
        <begin position="38"/>
        <end position="50"/>
    </location>
</feature>
<gene>
    <name evidence="6" type="ORF">IHE44_0007931</name>
    <name evidence="5" type="ORF">IHE44_014838</name>
</gene>
<dbReference type="PANTHER" id="PTHR28491">
    <property type="entry name" value="UPF0688 PROTEIN C1ORF174"/>
    <property type="match status" value="1"/>
</dbReference>
<comment type="similarity">
    <text evidence="2">Belongs to the UPF0688 family.</text>
</comment>
<feature type="region of interest" description="Disordered" evidence="4">
    <location>
        <begin position="1"/>
        <end position="135"/>
    </location>
</feature>
<evidence type="ECO:0000256" key="2">
    <source>
        <dbReference type="ARBA" id="ARBA00006634"/>
    </source>
</evidence>
<evidence type="ECO:0008006" key="8">
    <source>
        <dbReference type="Google" id="ProtNLM"/>
    </source>
</evidence>
<reference evidence="5" key="1">
    <citation type="submission" date="2020-10" db="EMBL/GenBank/DDBJ databases">
        <title>Feather gene expression reveals the developmental basis of iridescence in African starlings.</title>
        <authorList>
            <person name="Rubenstein D.R."/>
        </authorList>
    </citation>
    <scope>NUCLEOTIDE SEQUENCE</scope>
    <source>
        <strain evidence="5">SS15</strain>
        <tissue evidence="5">Liver</tissue>
    </source>
</reference>
<proteinExistence type="inferred from homology"/>
<feature type="compositionally biased region" description="Basic and acidic residues" evidence="4">
    <location>
        <begin position="117"/>
        <end position="134"/>
    </location>
</feature>
<dbReference type="GO" id="GO:0005634">
    <property type="term" value="C:nucleus"/>
    <property type="evidence" value="ECO:0007669"/>
    <property type="project" value="UniProtKB-SubCell"/>
</dbReference>
<dbReference type="InterPro" id="IPR031530">
    <property type="entry name" value="UPF0688"/>
</dbReference>
<reference evidence="6" key="3">
    <citation type="submission" date="2022-01" db="EMBL/GenBank/DDBJ databases">
        <authorList>
            <person name="Rubenstein D.R."/>
        </authorList>
    </citation>
    <scope>NUCLEOTIDE SEQUENCE</scope>
    <source>
        <strain evidence="6">SS15</strain>
        <tissue evidence="6">Liver</tissue>
    </source>
</reference>
<comment type="subcellular location">
    <subcellularLocation>
        <location evidence="1">Nucleus</location>
    </subcellularLocation>
</comment>
<feature type="region of interest" description="Disordered" evidence="4">
    <location>
        <begin position="238"/>
        <end position="267"/>
    </location>
</feature>
<dbReference type="Proteomes" id="UP000618051">
    <property type="component" value="Unassembled WGS sequence"/>
</dbReference>